<organism evidence="1 2">
    <name type="scientific">Trifolium medium</name>
    <dbReference type="NCBI Taxonomy" id="97028"/>
    <lineage>
        <taxon>Eukaryota</taxon>
        <taxon>Viridiplantae</taxon>
        <taxon>Streptophyta</taxon>
        <taxon>Embryophyta</taxon>
        <taxon>Tracheophyta</taxon>
        <taxon>Spermatophyta</taxon>
        <taxon>Magnoliopsida</taxon>
        <taxon>eudicotyledons</taxon>
        <taxon>Gunneridae</taxon>
        <taxon>Pentapetalae</taxon>
        <taxon>rosids</taxon>
        <taxon>fabids</taxon>
        <taxon>Fabales</taxon>
        <taxon>Fabaceae</taxon>
        <taxon>Papilionoideae</taxon>
        <taxon>50 kb inversion clade</taxon>
        <taxon>NPAAA clade</taxon>
        <taxon>Hologalegina</taxon>
        <taxon>IRL clade</taxon>
        <taxon>Trifolieae</taxon>
        <taxon>Trifolium</taxon>
    </lineage>
</organism>
<sequence>MAGTARIPEWFEHQNKGPSISFWFRNKIPSIALFVVSKSMDDKSLQSEFHSQRVIMFVNGDQYFLDERNGVYRIIEQDHTYLYDLHLQDREMEKSLLKNEWNHVEVTYENKMMIPVLIESGIHVFKHEGSMEDVQFTNPSL</sequence>
<evidence type="ECO:0000313" key="2">
    <source>
        <dbReference type="Proteomes" id="UP000265520"/>
    </source>
</evidence>
<comment type="caution">
    <text evidence="1">The sequence shown here is derived from an EMBL/GenBank/DDBJ whole genome shotgun (WGS) entry which is preliminary data.</text>
</comment>
<evidence type="ECO:0000313" key="1">
    <source>
        <dbReference type="EMBL" id="MCI27512.1"/>
    </source>
</evidence>
<reference evidence="1 2" key="1">
    <citation type="journal article" date="2018" name="Front. Plant Sci.">
        <title>Red Clover (Trifolium pratense) and Zigzag Clover (T. medium) - A Picture of Genomic Similarities and Differences.</title>
        <authorList>
            <person name="Dluhosova J."/>
            <person name="Istvanek J."/>
            <person name="Nedelnik J."/>
            <person name="Repkova J."/>
        </authorList>
    </citation>
    <scope>NUCLEOTIDE SEQUENCE [LARGE SCALE GENOMIC DNA]</scope>
    <source>
        <strain evidence="2">cv. 10/8</strain>
        <tissue evidence="1">Leaf</tissue>
    </source>
</reference>
<dbReference type="Proteomes" id="UP000265520">
    <property type="component" value="Unassembled WGS sequence"/>
</dbReference>
<accession>A0A392QUG7</accession>
<protein>
    <submittedName>
        <fullName evidence="1">Resistance protein</fullName>
    </submittedName>
</protein>
<dbReference type="EMBL" id="LXQA010159752">
    <property type="protein sequence ID" value="MCI27512.1"/>
    <property type="molecule type" value="Genomic_DNA"/>
</dbReference>
<proteinExistence type="predicted"/>
<keyword evidence="2" id="KW-1185">Reference proteome</keyword>
<dbReference type="AlphaFoldDB" id="A0A392QUG7"/>
<name>A0A392QUG7_9FABA</name>